<dbReference type="InterPro" id="IPR002725">
    <property type="entry name" value="YgjP-like_metallopeptidase"/>
</dbReference>
<dbReference type="Proteomes" id="UP000628854">
    <property type="component" value="Unassembled WGS sequence"/>
</dbReference>
<accession>A0ABQ1JNY8</accession>
<dbReference type="PANTHER" id="PTHR30399:SF1">
    <property type="entry name" value="UTP PYROPHOSPHATASE"/>
    <property type="match status" value="1"/>
</dbReference>
<protein>
    <submittedName>
        <fullName evidence="2">Zinc metalloprotease</fullName>
    </submittedName>
</protein>
<evidence type="ECO:0000259" key="1">
    <source>
        <dbReference type="Pfam" id="PF01863"/>
    </source>
</evidence>
<proteinExistence type="predicted"/>
<organism evidence="2 3">
    <name type="scientific">Henriciella pelagia</name>
    <dbReference type="NCBI Taxonomy" id="1977912"/>
    <lineage>
        <taxon>Bacteria</taxon>
        <taxon>Pseudomonadati</taxon>
        <taxon>Pseudomonadota</taxon>
        <taxon>Alphaproteobacteria</taxon>
        <taxon>Hyphomonadales</taxon>
        <taxon>Hyphomonadaceae</taxon>
        <taxon>Henriciella</taxon>
    </lineage>
</organism>
<dbReference type="Gene3D" id="3.30.2010.10">
    <property type="entry name" value="Metalloproteases ('zincins'), catalytic domain"/>
    <property type="match status" value="1"/>
</dbReference>
<keyword evidence="2" id="KW-0482">Metalloprotease</keyword>
<dbReference type="PANTHER" id="PTHR30399">
    <property type="entry name" value="UNCHARACTERIZED PROTEIN YGJP"/>
    <property type="match status" value="1"/>
</dbReference>
<evidence type="ECO:0000313" key="3">
    <source>
        <dbReference type="Proteomes" id="UP000628854"/>
    </source>
</evidence>
<keyword evidence="2" id="KW-0378">Hydrolase</keyword>
<dbReference type="EMBL" id="BMKF01000002">
    <property type="protein sequence ID" value="GGB71466.1"/>
    <property type="molecule type" value="Genomic_DNA"/>
</dbReference>
<gene>
    <name evidence="2" type="ORF">GCM10011503_20170</name>
</gene>
<evidence type="ECO:0000313" key="2">
    <source>
        <dbReference type="EMBL" id="GGB71466.1"/>
    </source>
</evidence>
<sequence>MRRDSSNIMTVDKNQTLTLTSRSGQEIAVRIKINPRAKRLILRLDEQKREAVAIAPHRRLVKDAARFAEERLEWIESRLDLLPEQISLGVGDRFCLLGRDCVISLDGEGRRARLIDGDPMVLSLPGEPETIGRRAERFLRKHAKQELSRAVAQYCETLGVDARRVTVKDTRSRWGSCTSDGRLAFSWRLVMAPLEVLEYVAAHECAHLLEMNHSNRFWAHVARCRPSWKRERAWLRRHGASLHAVSV</sequence>
<name>A0ABQ1JNY8_9PROT</name>
<keyword evidence="3" id="KW-1185">Reference proteome</keyword>
<dbReference type="CDD" id="cd07344">
    <property type="entry name" value="M48_yhfN_like"/>
    <property type="match status" value="1"/>
</dbReference>
<comment type="caution">
    <text evidence="2">The sequence shown here is derived from an EMBL/GenBank/DDBJ whole genome shotgun (WGS) entry which is preliminary data.</text>
</comment>
<dbReference type="GO" id="GO:0008237">
    <property type="term" value="F:metallopeptidase activity"/>
    <property type="evidence" value="ECO:0007669"/>
    <property type="project" value="UniProtKB-KW"/>
</dbReference>
<dbReference type="InterPro" id="IPR053136">
    <property type="entry name" value="UTP_pyrophosphatase-like"/>
</dbReference>
<dbReference type="Pfam" id="PF01863">
    <property type="entry name" value="YgjP-like"/>
    <property type="match status" value="1"/>
</dbReference>
<keyword evidence="2" id="KW-0645">Protease</keyword>
<feature type="domain" description="YgjP-like metallopeptidase" evidence="1">
    <location>
        <begin position="38"/>
        <end position="238"/>
    </location>
</feature>
<reference evidence="3" key="1">
    <citation type="journal article" date="2019" name="Int. J. Syst. Evol. Microbiol.">
        <title>The Global Catalogue of Microorganisms (GCM) 10K type strain sequencing project: providing services to taxonomists for standard genome sequencing and annotation.</title>
        <authorList>
            <consortium name="The Broad Institute Genomics Platform"/>
            <consortium name="The Broad Institute Genome Sequencing Center for Infectious Disease"/>
            <person name="Wu L."/>
            <person name="Ma J."/>
        </authorList>
    </citation>
    <scope>NUCLEOTIDE SEQUENCE [LARGE SCALE GENOMIC DNA]</scope>
    <source>
        <strain evidence="3">CGMCC 1.15928</strain>
    </source>
</reference>